<gene>
    <name evidence="2" type="ORF">JN12_02315</name>
</gene>
<sequence>MPSLPSVSVIVSAYSSEAFMAECLSDLMGQDIADQLEVVVVDAASPENERAVVERFQQHHSNIRYIRTPERIGIYAAWNLAIRHATGRYLMPFSTNDRLAPYACRVLKEALDGHPEVMLAYGDTWLTLEPHQTFARHDRCGVFAWADYSFEYLLENCCVGPHPMWRRVVHEHVGYFDEQYVAIGDQEMWLRIGERFPMLHIRETTGLYWYSEDGVGNRRSVADPEIAAIHARYQERHRRRLERIAAVLDHKSRLQDKSGCIICKDG</sequence>
<name>A0A562VM69_9BACT</name>
<dbReference type="SUPFAM" id="SSF53448">
    <property type="entry name" value="Nucleotide-diphospho-sugar transferases"/>
    <property type="match status" value="1"/>
</dbReference>
<reference evidence="2 3" key="1">
    <citation type="submission" date="2019-07" db="EMBL/GenBank/DDBJ databases">
        <title>Genomic Encyclopedia of Archaeal and Bacterial Type Strains, Phase II (KMG-II): from individual species to whole genera.</title>
        <authorList>
            <person name="Goeker M."/>
        </authorList>
    </citation>
    <scope>NUCLEOTIDE SEQUENCE [LARGE SCALE GENOMIC DNA]</scope>
    <source>
        <strain evidence="2 3">ATCC BAA-1139</strain>
    </source>
</reference>
<dbReference type="PANTHER" id="PTHR22916:SF3">
    <property type="entry name" value="UDP-GLCNAC:BETAGAL BETA-1,3-N-ACETYLGLUCOSAMINYLTRANSFERASE-LIKE PROTEIN 1"/>
    <property type="match status" value="1"/>
</dbReference>
<accession>A0A562VM69</accession>
<evidence type="ECO:0000259" key="1">
    <source>
        <dbReference type="Pfam" id="PF00535"/>
    </source>
</evidence>
<dbReference type="Gene3D" id="3.90.550.10">
    <property type="entry name" value="Spore Coat Polysaccharide Biosynthesis Protein SpsA, Chain A"/>
    <property type="match status" value="1"/>
</dbReference>
<dbReference type="AlphaFoldDB" id="A0A562VM69"/>
<proteinExistence type="predicted"/>
<dbReference type="GO" id="GO:0016758">
    <property type="term" value="F:hexosyltransferase activity"/>
    <property type="evidence" value="ECO:0007669"/>
    <property type="project" value="UniProtKB-ARBA"/>
</dbReference>
<dbReference type="InterPro" id="IPR029044">
    <property type="entry name" value="Nucleotide-diphossugar_trans"/>
</dbReference>
<dbReference type="EMBL" id="VLLN01000013">
    <property type="protein sequence ID" value="TWJ18864.1"/>
    <property type="molecule type" value="Genomic_DNA"/>
</dbReference>
<evidence type="ECO:0000313" key="2">
    <source>
        <dbReference type="EMBL" id="TWJ18864.1"/>
    </source>
</evidence>
<dbReference type="OrthoDB" id="9771846at2"/>
<dbReference type="PANTHER" id="PTHR22916">
    <property type="entry name" value="GLYCOSYLTRANSFERASE"/>
    <property type="match status" value="1"/>
</dbReference>
<organism evidence="2 3">
    <name type="scientific">Geobacter argillaceus</name>
    <dbReference type="NCBI Taxonomy" id="345631"/>
    <lineage>
        <taxon>Bacteria</taxon>
        <taxon>Pseudomonadati</taxon>
        <taxon>Thermodesulfobacteriota</taxon>
        <taxon>Desulfuromonadia</taxon>
        <taxon>Geobacterales</taxon>
        <taxon>Geobacteraceae</taxon>
        <taxon>Geobacter</taxon>
    </lineage>
</organism>
<feature type="domain" description="Glycosyltransferase 2-like" evidence="1">
    <location>
        <begin position="8"/>
        <end position="116"/>
    </location>
</feature>
<keyword evidence="2" id="KW-0808">Transferase</keyword>
<dbReference type="RefSeq" id="WP_145022880.1">
    <property type="nucleotide sequence ID" value="NZ_VLLN01000013.1"/>
</dbReference>
<dbReference type="InterPro" id="IPR001173">
    <property type="entry name" value="Glyco_trans_2-like"/>
</dbReference>
<comment type="caution">
    <text evidence="2">The sequence shown here is derived from an EMBL/GenBank/DDBJ whole genome shotgun (WGS) entry which is preliminary data.</text>
</comment>
<dbReference type="Proteomes" id="UP000319449">
    <property type="component" value="Unassembled WGS sequence"/>
</dbReference>
<dbReference type="Pfam" id="PF00535">
    <property type="entry name" value="Glycos_transf_2"/>
    <property type="match status" value="1"/>
</dbReference>
<protein>
    <submittedName>
        <fullName evidence="2">Glycosyltransferase involved in cell wall biosynthesis</fullName>
    </submittedName>
</protein>
<keyword evidence="3" id="KW-1185">Reference proteome</keyword>
<evidence type="ECO:0000313" key="3">
    <source>
        <dbReference type="Proteomes" id="UP000319449"/>
    </source>
</evidence>